<dbReference type="InterPro" id="IPR002541">
    <property type="entry name" value="Cyt_c_assembly"/>
</dbReference>
<dbReference type="Proteomes" id="UP000253437">
    <property type="component" value="Unassembled WGS sequence"/>
</dbReference>
<keyword evidence="6" id="KW-0456">Lyase</keyword>
<keyword evidence="3" id="KW-1133">Transmembrane helix</keyword>
<dbReference type="AlphaFoldDB" id="A0A8B3D8A5"/>
<dbReference type="Pfam" id="PF01578">
    <property type="entry name" value="Cytochrom_C_asm"/>
    <property type="match status" value="1"/>
</dbReference>
<dbReference type="Pfam" id="PF16327">
    <property type="entry name" value="CcmF_C"/>
    <property type="match status" value="1"/>
</dbReference>
<dbReference type="PANTHER" id="PTHR43653:SF1">
    <property type="entry name" value="CYTOCHROME C-TYPE BIOGENESIS PROTEIN CCMF"/>
    <property type="match status" value="1"/>
</dbReference>
<dbReference type="GO" id="GO:0016020">
    <property type="term" value="C:membrane"/>
    <property type="evidence" value="ECO:0007669"/>
    <property type="project" value="InterPro"/>
</dbReference>
<feature type="transmembrane region" description="Helical" evidence="3">
    <location>
        <begin position="392"/>
        <end position="412"/>
    </location>
</feature>
<sequence>MEAELGFFLLILVGVASTCTALLHWMRRAMNKKVVLPHQIAMSHIISLASLVCLTLLIISFIQDNFALEYVVTHSNSQLPMAFKIAAAWGGHQGSMLFWVVTLSLWASYIARKLPISGQYAADCLGIMNILIAVFAWFTLLTSNPFEYAQELAKQGRDLNPMLQDVGLIIHPPLLYLGYVGYAAILAFALAALLGPRPIHEWYNAARGPVLFAWGTLTLGIIVGSWWAYNELGWGGWWFWDPVENASLLPWLTGSALLHSGVIATRNKGAIWSTYALAFATFSLSILGTFVVRSGVLTSVHAFAVDPTKGLVLLSVLCLLVIVTFALLITKGEHIARFQLRTLTSRAYTVYFAIGLLVMTTAIVFLGTFYPMLYQLLGLGNISVGAPYFNSLIFPLSLLALVALALMPILKWSKGINQTMASQTGTAGAISFVVGFAFIFTVDVIHLTSLITLVLSTWVGVSHALMLFKTENRRLRLPMVFAHIGFAVACCGAVFNSDYSYEYNLRVEPGTTSQRADISIDYHGIEWRVGPNYTAEQGMIELRLEDGSRLNFTPEKRHYPVRVMNMTEPAIRSRWYGDYYVTLGDKVDIHAYAIKVQYRAGIWWIWIGGILAVLGMCTTLMTKRKEAFNATEKYA</sequence>
<proteinExistence type="inferred from homology"/>
<feature type="transmembrane region" description="Helical" evidence="3">
    <location>
        <begin position="475"/>
        <end position="495"/>
    </location>
</feature>
<feature type="transmembrane region" description="Helical" evidence="3">
    <location>
        <begin position="120"/>
        <end position="140"/>
    </location>
</feature>
<dbReference type="NCBIfam" id="NF007691">
    <property type="entry name" value="PRK10369.1"/>
    <property type="match status" value="1"/>
</dbReference>
<gene>
    <name evidence="6" type="primary">nrfE</name>
    <name evidence="6" type="ORF">DS957_026560</name>
</gene>
<evidence type="ECO:0000259" key="5">
    <source>
        <dbReference type="Pfam" id="PF16327"/>
    </source>
</evidence>
<feature type="transmembrane region" description="Helical" evidence="3">
    <location>
        <begin position="248"/>
        <end position="265"/>
    </location>
</feature>
<keyword evidence="3" id="KW-0472">Membrane</keyword>
<reference evidence="6 7" key="1">
    <citation type="submission" date="2018-08" db="EMBL/GenBank/DDBJ databases">
        <title>Vibrio harveyi strains pathogenic to white snook Centropomus viridis Lockington (1877) and potential probiotic bacteria.</title>
        <authorList>
            <person name="Soto-Rodriguez S."/>
            <person name="Gomez-Gil B."/>
            <person name="Lozano-Olvera R."/>
        </authorList>
    </citation>
    <scope>NUCLEOTIDE SEQUENCE [LARGE SCALE GENOMIC DNA]</scope>
    <source>
        <strain evidence="6 7">CAIM 1508</strain>
    </source>
</reference>
<dbReference type="EMBL" id="QOUW02000207">
    <property type="protein sequence ID" value="RIW01133.1"/>
    <property type="molecule type" value="Genomic_DNA"/>
</dbReference>
<evidence type="ECO:0000256" key="1">
    <source>
        <dbReference type="ARBA" id="ARBA00009186"/>
    </source>
</evidence>
<feature type="transmembrane region" description="Helical" evidence="3">
    <location>
        <begin position="82"/>
        <end position="108"/>
    </location>
</feature>
<feature type="transmembrane region" description="Helical" evidence="3">
    <location>
        <begin position="350"/>
        <end position="372"/>
    </location>
</feature>
<dbReference type="InterPro" id="IPR032523">
    <property type="entry name" value="CcmF_C"/>
</dbReference>
<dbReference type="GO" id="GO:0017004">
    <property type="term" value="P:cytochrome complex assembly"/>
    <property type="evidence" value="ECO:0007669"/>
    <property type="project" value="UniProtKB-KW"/>
</dbReference>
<feature type="transmembrane region" description="Helical" evidence="3">
    <location>
        <begin position="602"/>
        <end position="621"/>
    </location>
</feature>
<feature type="transmembrane region" description="Helical" evidence="3">
    <location>
        <begin position="6"/>
        <end position="25"/>
    </location>
</feature>
<feature type="domain" description="Cytochrome c assembly protein" evidence="4">
    <location>
        <begin position="89"/>
        <end position="294"/>
    </location>
</feature>
<evidence type="ECO:0000259" key="4">
    <source>
        <dbReference type="Pfam" id="PF01578"/>
    </source>
</evidence>
<accession>A0A8B3D8A5</accession>
<comment type="similarity">
    <text evidence="1">Belongs to the CcmF/CycK/Ccl1/NrfE/CcsA family.</text>
</comment>
<feature type="domain" description="Cytochrome c-type biogenesis protein CcmF C-terminal" evidence="5">
    <location>
        <begin position="314"/>
        <end position="621"/>
    </location>
</feature>
<evidence type="ECO:0000313" key="6">
    <source>
        <dbReference type="EMBL" id="RIW01133.1"/>
    </source>
</evidence>
<dbReference type="PRINTS" id="PR01410">
    <property type="entry name" value="CCBIOGENESIS"/>
</dbReference>
<dbReference type="GO" id="GO:0015232">
    <property type="term" value="F:heme transmembrane transporter activity"/>
    <property type="evidence" value="ECO:0007669"/>
    <property type="project" value="InterPro"/>
</dbReference>
<feature type="transmembrane region" description="Helical" evidence="3">
    <location>
        <begin position="176"/>
        <end position="196"/>
    </location>
</feature>
<organism evidence="6 7">
    <name type="scientific">Vibrio harveyi</name>
    <name type="common">Beneckea harveyi</name>
    <dbReference type="NCBI Taxonomy" id="669"/>
    <lineage>
        <taxon>Bacteria</taxon>
        <taxon>Pseudomonadati</taxon>
        <taxon>Pseudomonadota</taxon>
        <taxon>Gammaproteobacteria</taxon>
        <taxon>Vibrionales</taxon>
        <taxon>Vibrionaceae</taxon>
        <taxon>Vibrio</taxon>
    </lineage>
</organism>
<feature type="transmembrane region" description="Helical" evidence="3">
    <location>
        <begin position="272"/>
        <end position="291"/>
    </location>
</feature>
<dbReference type="GO" id="GO:0020037">
    <property type="term" value="F:heme binding"/>
    <property type="evidence" value="ECO:0007669"/>
    <property type="project" value="InterPro"/>
</dbReference>
<feature type="transmembrane region" description="Helical" evidence="3">
    <location>
        <begin position="45"/>
        <end position="62"/>
    </location>
</feature>
<keyword evidence="3" id="KW-0812">Transmembrane</keyword>
<protein>
    <submittedName>
        <fullName evidence="6">Heme lyase NrfEFG subunit NrfE</fullName>
    </submittedName>
</protein>
<comment type="caution">
    <text evidence="6">The sequence shown here is derived from an EMBL/GenBank/DDBJ whole genome shotgun (WGS) entry which is preliminary data.</text>
</comment>
<evidence type="ECO:0000256" key="2">
    <source>
        <dbReference type="ARBA" id="ARBA00022748"/>
    </source>
</evidence>
<name>A0A8B3D8A5_VIBHA</name>
<dbReference type="InterPro" id="IPR003567">
    <property type="entry name" value="Cyt_c_biogenesis"/>
</dbReference>
<dbReference type="PANTHER" id="PTHR43653">
    <property type="entry name" value="CYTOCHROME C ASSEMBLY PROTEIN-RELATED"/>
    <property type="match status" value="1"/>
</dbReference>
<feature type="transmembrane region" description="Helical" evidence="3">
    <location>
        <begin position="311"/>
        <end position="329"/>
    </location>
</feature>
<keyword evidence="2" id="KW-0201">Cytochrome c-type biogenesis</keyword>
<evidence type="ECO:0000256" key="3">
    <source>
        <dbReference type="SAM" id="Phobius"/>
    </source>
</evidence>
<evidence type="ECO:0000313" key="7">
    <source>
        <dbReference type="Proteomes" id="UP000253437"/>
    </source>
</evidence>
<feature type="transmembrane region" description="Helical" evidence="3">
    <location>
        <begin position="208"/>
        <end position="228"/>
    </location>
</feature>
<dbReference type="RefSeq" id="WP_114093105.1">
    <property type="nucleotide sequence ID" value="NZ_QOUW02000207.1"/>
</dbReference>
<dbReference type="GO" id="GO:0016829">
    <property type="term" value="F:lyase activity"/>
    <property type="evidence" value="ECO:0007669"/>
    <property type="project" value="UniProtKB-KW"/>
</dbReference>